<protein>
    <submittedName>
        <fullName evidence="1">Uncharacterized protein</fullName>
    </submittedName>
</protein>
<evidence type="ECO:0000313" key="1">
    <source>
        <dbReference type="EMBL" id="GAG39041.1"/>
    </source>
</evidence>
<feature type="non-terminal residue" evidence="1">
    <location>
        <position position="30"/>
    </location>
</feature>
<gene>
    <name evidence="1" type="ORF">S01H1_72908</name>
</gene>
<dbReference type="AlphaFoldDB" id="X0YQR1"/>
<reference evidence="1" key="1">
    <citation type="journal article" date="2014" name="Front. Microbiol.">
        <title>High frequency of phylogenetically diverse reductive dehalogenase-homologous genes in deep subseafloor sedimentary metagenomes.</title>
        <authorList>
            <person name="Kawai M."/>
            <person name="Futagami T."/>
            <person name="Toyoda A."/>
            <person name="Takaki Y."/>
            <person name="Nishi S."/>
            <person name="Hori S."/>
            <person name="Arai W."/>
            <person name="Tsubouchi T."/>
            <person name="Morono Y."/>
            <person name="Uchiyama I."/>
            <person name="Ito T."/>
            <person name="Fujiyama A."/>
            <person name="Inagaki F."/>
            <person name="Takami H."/>
        </authorList>
    </citation>
    <scope>NUCLEOTIDE SEQUENCE</scope>
    <source>
        <strain evidence="1">Expedition CK06-06</strain>
    </source>
</reference>
<sequence>MKRYTRHLVTAVLFAALYLGYRTSALALGK</sequence>
<comment type="caution">
    <text evidence="1">The sequence shown here is derived from an EMBL/GenBank/DDBJ whole genome shotgun (WGS) entry which is preliminary data.</text>
</comment>
<dbReference type="EMBL" id="BARS01048675">
    <property type="protein sequence ID" value="GAG39041.1"/>
    <property type="molecule type" value="Genomic_DNA"/>
</dbReference>
<accession>X0YQR1</accession>
<proteinExistence type="predicted"/>
<organism evidence="1">
    <name type="scientific">marine sediment metagenome</name>
    <dbReference type="NCBI Taxonomy" id="412755"/>
    <lineage>
        <taxon>unclassified sequences</taxon>
        <taxon>metagenomes</taxon>
        <taxon>ecological metagenomes</taxon>
    </lineage>
</organism>
<name>X0YQR1_9ZZZZ</name>